<keyword evidence="6" id="KW-0547">Nucleotide-binding</keyword>
<evidence type="ECO:0000256" key="6">
    <source>
        <dbReference type="ARBA" id="ARBA00022741"/>
    </source>
</evidence>
<name>A0A101MAI4_PENFR</name>
<feature type="transmembrane region" description="Helical" evidence="12">
    <location>
        <begin position="961"/>
        <end position="978"/>
    </location>
</feature>
<keyword evidence="9 12" id="KW-0472">Membrane</keyword>
<feature type="domain" description="ABC transmembrane type-1" evidence="14">
    <location>
        <begin position="883"/>
        <end position="1169"/>
    </location>
</feature>
<feature type="domain" description="ABC transporter" evidence="13">
    <location>
        <begin position="604"/>
        <end position="832"/>
    </location>
</feature>
<dbReference type="InterPro" id="IPR003439">
    <property type="entry name" value="ABC_transporter-like_ATP-bd"/>
</dbReference>
<keyword evidence="16" id="KW-1185">Reference proteome</keyword>
<comment type="subcellular location">
    <subcellularLocation>
        <location evidence="1">Cell membrane</location>
        <topology evidence="1">Multi-pass membrane protein</topology>
    </subcellularLocation>
</comment>
<dbReference type="Pfam" id="PF00005">
    <property type="entry name" value="ABC_tran"/>
    <property type="match status" value="2"/>
</dbReference>
<evidence type="ECO:0000256" key="11">
    <source>
        <dbReference type="SAM" id="MobiDB-lite"/>
    </source>
</evidence>
<feature type="transmembrane region" description="Helical" evidence="12">
    <location>
        <begin position="477"/>
        <end position="503"/>
    </location>
</feature>
<dbReference type="InterPro" id="IPR017871">
    <property type="entry name" value="ABC_transporter-like_CS"/>
</dbReference>
<gene>
    <name evidence="15" type="ORF">ACN42_g10334</name>
</gene>
<evidence type="ECO:0000256" key="3">
    <source>
        <dbReference type="ARBA" id="ARBA00022448"/>
    </source>
</evidence>
<reference evidence="15 16" key="1">
    <citation type="submission" date="2015-10" db="EMBL/GenBank/DDBJ databases">
        <title>Genome sequencing of Penicillium freii.</title>
        <authorList>
            <person name="Nguyen H.D."/>
            <person name="Visagie C.M."/>
            <person name="Seifert K.A."/>
        </authorList>
    </citation>
    <scope>NUCLEOTIDE SEQUENCE [LARGE SCALE GENOMIC DNA]</scope>
    <source>
        <strain evidence="15 16">DAOM 242723</strain>
    </source>
</reference>
<dbReference type="InterPro" id="IPR011527">
    <property type="entry name" value="ABC1_TM_dom"/>
</dbReference>
<keyword evidence="7" id="KW-0067">ATP-binding</keyword>
<comment type="caution">
    <text evidence="15">The sequence shown here is derived from an EMBL/GenBank/DDBJ whole genome shotgun (WGS) entry which is preliminary data.</text>
</comment>
<protein>
    <recommendedName>
        <fullName evidence="17">ABC transporter</fullName>
    </recommendedName>
</protein>
<evidence type="ECO:0000256" key="5">
    <source>
        <dbReference type="ARBA" id="ARBA00022692"/>
    </source>
</evidence>
<comment type="similarity">
    <text evidence="2">Belongs to the ABC transporter superfamily. ABCC family. Conjugate transporter (TC 3.A.1.208) subfamily.</text>
</comment>
<dbReference type="GO" id="GO:0005524">
    <property type="term" value="F:ATP binding"/>
    <property type="evidence" value="ECO:0007669"/>
    <property type="project" value="UniProtKB-KW"/>
</dbReference>
<feature type="transmembrane region" description="Helical" evidence="12">
    <location>
        <begin position="58"/>
        <end position="81"/>
    </location>
</feature>
<keyword evidence="8 12" id="KW-1133">Transmembrane helix</keyword>
<dbReference type="Gene3D" id="1.20.1560.10">
    <property type="entry name" value="ABC transporter type 1, transmembrane domain"/>
    <property type="match status" value="2"/>
</dbReference>
<evidence type="ECO:0000256" key="10">
    <source>
        <dbReference type="ARBA" id="ARBA00023180"/>
    </source>
</evidence>
<keyword evidence="10" id="KW-0325">Glycoprotein</keyword>
<dbReference type="Pfam" id="PF24357">
    <property type="entry name" value="TMD0_ABC"/>
    <property type="match status" value="1"/>
</dbReference>
<evidence type="ECO:0000256" key="8">
    <source>
        <dbReference type="ARBA" id="ARBA00022989"/>
    </source>
</evidence>
<dbReference type="EMBL" id="LLXE01000426">
    <property type="protein sequence ID" value="KUM56865.1"/>
    <property type="molecule type" value="Genomic_DNA"/>
</dbReference>
<accession>A0A101MAI4</accession>
<dbReference type="GO" id="GO:0016887">
    <property type="term" value="F:ATP hydrolysis activity"/>
    <property type="evidence" value="ECO:0007669"/>
    <property type="project" value="InterPro"/>
</dbReference>
<dbReference type="InterPro" id="IPR003593">
    <property type="entry name" value="AAA+_ATPase"/>
</dbReference>
<evidence type="ECO:0000256" key="12">
    <source>
        <dbReference type="SAM" id="Phobius"/>
    </source>
</evidence>
<keyword evidence="3" id="KW-0813">Transport</keyword>
<feature type="transmembrane region" description="Helical" evidence="12">
    <location>
        <begin position="87"/>
        <end position="112"/>
    </location>
</feature>
<feature type="transmembrane region" description="Helical" evidence="12">
    <location>
        <begin position="515"/>
        <end position="546"/>
    </location>
</feature>
<feature type="transmembrane region" description="Helical" evidence="12">
    <location>
        <begin position="1111"/>
        <end position="1134"/>
    </location>
</feature>
<evidence type="ECO:0000259" key="14">
    <source>
        <dbReference type="PROSITE" id="PS50929"/>
    </source>
</evidence>
<feature type="transmembrane region" description="Helical" evidence="12">
    <location>
        <begin position="1014"/>
        <end position="1042"/>
    </location>
</feature>
<dbReference type="InterPro" id="IPR056227">
    <property type="entry name" value="TMD0_ABC"/>
</dbReference>
<dbReference type="InterPro" id="IPR044726">
    <property type="entry name" value="ABCC_6TM_D2"/>
</dbReference>
<dbReference type="GO" id="GO:0140359">
    <property type="term" value="F:ABC-type transporter activity"/>
    <property type="evidence" value="ECO:0007669"/>
    <property type="project" value="InterPro"/>
</dbReference>
<evidence type="ECO:0000256" key="2">
    <source>
        <dbReference type="ARBA" id="ARBA00009726"/>
    </source>
</evidence>
<dbReference type="SMART" id="SM00382">
    <property type="entry name" value="AAA"/>
    <property type="match status" value="2"/>
</dbReference>
<dbReference type="InterPro" id="IPR044746">
    <property type="entry name" value="ABCC_6TM_D1"/>
</dbReference>
<dbReference type="CDD" id="cd18580">
    <property type="entry name" value="ABC_6TM_ABCC_D2"/>
    <property type="match status" value="1"/>
</dbReference>
<feature type="compositionally biased region" description="Basic and acidic residues" evidence="11">
    <location>
        <begin position="846"/>
        <end position="856"/>
    </location>
</feature>
<dbReference type="PROSITE" id="PS50893">
    <property type="entry name" value="ABC_TRANSPORTER_2"/>
    <property type="match status" value="2"/>
</dbReference>
<dbReference type="SUPFAM" id="SSF52540">
    <property type="entry name" value="P-loop containing nucleoside triphosphate hydrolases"/>
    <property type="match status" value="2"/>
</dbReference>
<proteinExistence type="inferred from homology"/>
<evidence type="ECO:0000313" key="16">
    <source>
        <dbReference type="Proteomes" id="UP000055045"/>
    </source>
</evidence>
<dbReference type="FunFam" id="3.40.50.300:FF:002145">
    <property type="entry name" value="ABC transporter (MsbA subfamily)"/>
    <property type="match status" value="1"/>
</dbReference>
<feature type="transmembrane region" description="Helical" evidence="12">
    <location>
        <begin position="124"/>
        <end position="144"/>
    </location>
</feature>
<dbReference type="PROSITE" id="PS50929">
    <property type="entry name" value="ABC_TM1F"/>
    <property type="match status" value="2"/>
</dbReference>
<dbReference type="SUPFAM" id="SSF90123">
    <property type="entry name" value="ABC transporter transmembrane region"/>
    <property type="match status" value="2"/>
</dbReference>
<feature type="transmembrane region" description="Helical" evidence="12">
    <location>
        <begin position="296"/>
        <end position="314"/>
    </location>
</feature>
<dbReference type="CDD" id="cd03250">
    <property type="entry name" value="ABCC_MRP_domain1"/>
    <property type="match status" value="1"/>
</dbReference>
<evidence type="ECO:0000256" key="1">
    <source>
        <dbReference type="ARBA" id="ARBA00004651"/>
    </source>
</evidence>
<keyword evidence="4" id="KW-1003">Cell membrane</keyword>
<dbReference type="STRING" id="48697.A0A101MAI4"/>
<dbReference type="Pfam" id="PF00664">
    <property type="entry name" value="ABC_membrane"/>
    <property type="match status" value="2"/>
</dbReference>
<evidence type="ECO:0000256" key="4">
    <source>
        <dbReference type="ARBA" id="ARBA00022475"/>
    </source>
</evidence>
<organism evidence="15 16">
    <name type="scientific">Penicillium freii</name>
    <dbReference type="NCBI Taxonomy" id="48697"/>
    <lineage>
        <taxon>Eukaryota</taxon>
        <taxon>Fungi</taxon>
        <taxon>Dikarya</taxon>
        <taxon>Ascomycota</taxon>
        <taxon>Pezizomycotina</taxon>
        <taxon>Eurotiomycetes</taxon>
        <taxon>Eurotiomycetidae</taxon>
        <taxon>Eurotiales</taxon>
        <taxon>Aspergillaceae</taxon>
        <taxon>Penicillium</taxon>
    </lineage>
</organism>
<feature type="domain" description="ABC transmembrane type-1" evidence="14">
    <location>
        <begin position="266"/>
        <end position="541"/>
    </location>
</feature>
<keyword evidence="5 12" id="KW-0812">Transmembrane</keyword>
<dbReference type="GO" id="GO:0005886">
    <property type="term" value="C:plasma membrane"/>
    <property type="evidence" value="ECO:0007669"/>
    <property type="project" value="UniProtKB-SubCell"/>
</dbReference>
<sequence>MNATADATFGPQLRGHFDFTLLFEQSIFSVGPSAILLAASLFRITVLTRRKPSFEASTLLWIKLIAVFILFGLQLANLALWSISSTALTQLAVASASLSVADVIGIGSLLYAEHRYSYSPSLLLSVYLSITILLDIAYVRSLFLRGSLDAIGAVTTAILATKLLVLVLEEIPKRGPAILKTSKEFSSGLWNRSAFWWLNSTFSKGYYSFLQVDDLYSLDHHLDSHRLALKLDQTWNCVDKARKHCLAFATFTAFQGDFWKAVIPRLCYTGFSFAQPFLINKIVDVVGTSKSSRPQGTVGGLIGATALIYLGLAFSRCHYTHHTYRLITSIRGGLIALIFTKVMDLEMSQAKDSAAVTLMSTDVDGIASGLQNIHDIWASVIELGLGVYLLQRQVGTACFLVLVPTILSSLATARVARGMGPARVLWNRKVQERVSTTSSVLNQIKGIKMMGLEDRIFDLIQSLRVSEVDSSKSFRLFIVWMNMIANLLDQLTPILIIAVTVFWTQGGQNISVAEAFTTLSIVALVSSPMVNIIAAYPTFIGGLACLGRIQDFMLRTKRNDYRLVTSSPQDSNSKREMKADNIKLQGIQKTDFPHVIAGEASPAIRIENASFSLQDGNDAVLENINLIVRKSSLTMIVGPVGSGKSALLKAILGEARIMNGSVRLDCGRIAYCDQTAWLRLGSIRDNVLGPNDLDEVWYQQVLWACALDEDVAHLKDGDRSLVGNGGIALSGGQKQRVALARAVYSRAPLVLLDDVFSALDHKTSLNIFSRLLGDEGILRRKHITVLLVTPPVEYLPFADDIIVQDKTGSVANRAPYSELRLNEVYPEVQVFGSVKENHQLPLSEGSEAKPIKDKPQGKGSAPHSSAHEVTRKTGDLKLYTFYLHSVGPLLFILWLMFAAGYIFSGKVPQIWLRIWTENGTTSHAAAYFGGYLGFGLICVLLSGLCVYYFMIIIIPKSTQHIHALLLGAVLRAPLWLFTTTDTSTILNRFSQDMTLVDQVLPMAAFTTTFDVYNVIAGAALIASGANYVAAIIPFCMLGIYMIQKFYLRTSRQMRHLDLETKSPLYRLFTETASGIITVRALGWKEDLMNEHLRNLDHSQKPYYMLYCIQRWLNVVLDIFVACIAIVLVGFALGFSNTASQGSIGLAMLNVMEFNQSLSMLINSWTGLETSLGAIARVKDFLAEAKAEGSGMEDGIPTNEWPKRGYIQMTGVTAKYNVGDVQSQPAIRDVNLELQPGQEVLITGRTGSGKSSLILTLLHLLDLESGRITIDGMDLSRIPRRALRSRIVTIPQDPVELPGSVRYNLTQFSSLEARPGDDEEAIKRTLERVGLWETVSKRGGLDGELTDVGLSGGQKQLFSLARALLAVQNTRTEGGIVLLDEPTSSVDGGTEVDIQRIVREEFAKHTIVLVSHRLDAAMDADIVVVMEGGKVTEVRRKGE</sequence>
<dbReference type="Proteomes" id="UP000055045">
    <property type="component" value="Unassembled WGS sequence"/>
</dbReference>
<dbReference type="PANTHER" id="PTHR24223:SF399">
    <property type="entry name" value="ABC TRANSPORTER ATNG"/>
    <property type="match status" value="1"/>
</dbReference>
<dbReference type="FunFam" id="1.20.1560.10:FF:000066">
    <property type="entry name" value="ABC multidrug transporter (Eurofung)"/>
    <property type="match status" value="1"/>
</dbReference>
<feature type="transmembrane region" description="Helical" evidence="12">
    <location>
        <begin position="924"/>
        <end position="949"/>
    </location>
</feature>
<evidence type="ECO:0000256" key="9">
    <source>
        <dbReference type="ARBA" id="ARBA00023136"/>
    </source>
</evidence>
<dbReference type="InterPro" id="IPR036640">
    <property type="entry name" value="ABC1_TM_sf"/>
</dbReference>
<feature type="region of interest" description="Disordered" evidence="11">
    <location>
        <begin position="844"/>
        <end position="868"/>
    </location>
</feature>
<feature type="transmembrane region" description="Helical" evidence="12">
    <location>
        <begin position="881"/>
        <end position="904"/>
    </location>
</feature>
<evidence type="ECO:0000256" key="7">
    <source>
        <dbReference type="ARBA" id="ARBA00022840"/>
    </source>
</evidence>
<dbReference type="InterPro" id="IPR050173">
    <property type="entry name" value="ABC_transporter_C-like"/>
</dbReference>
<dbReference type="Gene3D" id="3.40.50.300">
    <property type="entry name" value="P-loop containing nucleotide triphosphate hydrolases"/>
    <property type="match status" value="2"/>
</dbReference>
<evidence type="ECO:0000313" key="15">
    <source>
        <dbReference type="EMBL" id="KUM56865.1"/>
    </source>
</evidence>
<feature type="transmembrane region" description="Helical" evidence="12">
    <location>
        <begin position="27"/>
        <end position="46"/>
    </location>
</feature>
<evidence type="ECO:0000259" key="13">
    <source>
        <dbReference type="PROSITE" id="PS50893"/>
    </source>
</evidence>
<dbReference type="PANTHER" id="PTHR24223">
    <property type="entry name" value="ATP-BINDING CASSETTE SUB-FAMILY C"/>
    <property type="match status" value="1"/>
</dbReference>
<dbReference type="CDD" id="cd18579">
    <property type="entry name" value="ABC_6TM_ABCC_D1"/>
    <property type="match status" value="1"/>
</dbReference>
<dbReference type="InterPro" id="IPR027417">
    <property type="entry name" value="P-loop_NTPase"/>
</dbReference>
<evidence type="ECO:0008006" key="17">
    <source>
        <dbReference type="Google" id="ProtNLM"/>
    </source>
</evidence>
<feature type="domain" description="ABC transporter" evidence="13">
    <location>
        <begin position="1206"/>
        <end position="1438"/>
    </location>
</feature>
<dbReference type="PROSITE" id="PS00211">
    <property type="entry name" value="ABC_TRANSPORTER_1"/>
    <property type="match status" value="2"/>
</dbReference>
<dbReference type="FunFam" id="1.20.1560.10:FF:000055">
    <property type="entry name" value="ABC multidrug transporter (Eurofung)"/>
    <property type="match status" value="1"/>
</dbReference>